<dbReference type="GO" id="GO:0008838">
    <property type="term" value="F:diaminopropionate ammonia-lyase activity"/>
    <property type="evidence" value="ECO:0007669"/>
    <property type="project" value="UniProtKB-EC"/>
</dbReference>
<dbReference type="Gene3D" id="3.40.50.1100">
    <property type="match status" value="2"/>
</dbReference>
<evidence type="ECO:0000256" key="2">
    <source>
        <dbReference type="ARBA" id="ARBA00022898"/>
    </source>
</evidence>
<evidence type="ECO:0000313" key="4">
    <source>
        <dbReference type="EMBL" id="MCI0754087.1"/>
    </source>
</evidence>
<comment type="cofactor">
    <cofactor evidence="1">
        <name>pyridoxal 5'-phosphate</name>
        <dbReference type="ChEBI" id="CHEBI:597326"/>
    </cofactor>
</comment>
<dbReference type="Pfam" id="PF00291">
    <property type="entry name" value="PALP"/>
    <property type="match status" value="1"/>
</dbReference>
<evidence type="ECO:0000259" key="3">
    <source>
        <dbReference type="Pfam" id="PF00291"/>
    </source>
</evidence>
<evidence type="ECO:0000313" key="5">
    <source>
        <dbReference type="Proteomes" id="UP001201985"/>
    </source>
</evidence>
<keyword evidence="4" id="KW-0456">Lyase</keyword>
<protein>
    <submittedName>
        <fullName evidence="4">Diaminopropionate ammonia-lyase</fullName>
        <ecNumber evidence="4">4.3.1.15</ecNumber>
    </submittedName>
</protein>
<dbReference type="InterPro" id="IPR010081">
    <property type="entry name" value="DiNH2opropionate_NH3_lyase"/>
</dbReference>
<keyword evidence="2" id="KW-0663">Pyridoxal phosphate</keyword>
<dbReference type="NCBIfam" id="NF006058">
    <property type="entry name" value="PRK08206.1"/>
    <property type="match status" value="1"/>
</dbReference>
<accession>A0ABS9W470</accession>
<sequence>MTERHAFRLFPNPRHGTPGVVVLPEGGFRRAAAEITSWPGYAPTPLRPLPDLAAAAGVAALHYKDEAGRFGLGSFKALGGAYAVGRLLAAELARRGVADAARLAALEAGQHATATRGITVTCATDGNHGRSVAWGARRFGARCVIFVHEHVSQGRRDAIAAYGAEICVVPGHYDDAVREAAAVAEREGWFVISDTSWPGYTEVPRDVMQGYRLMAAEALDALDLPPTHVFVQGGVGGVAAAVSVQLRARHGIDAPRLVVVEPDQAACLLASSEAGGLTSVPGELDTLMAGLACGEPSLLAWQELERAAFAFMCIPDDAAVDGMRRLASCGITAGESATAGLAGLLLAAGDATARGDLELRHDSRVLVFGTEGATDPALYDHLVPMHLRSVTGL</sequence>
<dbReference type="SUPFAM" id="SSF53686">
    <property type="entry name" value="Tryptophan synthase beta subunit-like PLP-dependent enzymes"/>
    <property type="match status" value="1"/>
</dbReference>
<gene>
    <name evidence="4" type="ORF">MON41_09990</name>
</gene>
<keyword evidence="5" id="KW-1185">Reference proteome</keyword>
<feature type="domain" description="Tryptophan synthase beta chain-like PALP" evidence="3">
    <location>
        <begin position="39"/>
        <end position="350"/>
    </location>
</feature>
<dbReference type="EC" id="4.3.1.15" evidence="4"/>
<proteinExistence type="predicted"/>
<reference evidence="4 5" key="1">
    <citation type="submission" date="2022-03" db="EMBL/GenBank/DDBJ databases">
        <title>Complete genome analysis of Roseomonas KG 17.1 : a prolific producer of plant growth promoters.</title>
        <authorList>
            <person name="Saadouli I."/>
            <person name="Najjari A."/>
            <person name="Mosbah A."/>
            <person name="Ouzari H.I."/>
        </authorList>
    </citation>
    <scope>NUCLEOTIDE SEQUENCE [LARGE SCALE GENOMIC DNA]</scope>
    <source>
        <strain evidence="4 5">KG17-1</strain>
    </source>
</reference>
<dbReference type="InterPro" id="IPR036052">
    <property type="entry name" value="TrpB-like_PALP_sf"/>
</dbReference>
<dbReference type="PANTHER" id="PTHR42937:SF1">
    <property type="entry name" value="DIAMINOPROPIONATE AMMONIA-LYASE"/>
    <property type="match status" value="1"/>
</dbReference>
<dbReference type="Proteomes" id="UP001201985">
    <property type="component" value="Unassembled WGS sequence"/>
</dbReference>
<dbReference type="RefSeq" id="WP_241792887.1">
    <property type="nucleotide sequence ID" value="NZ_JALBUU010000004.1"/>
</dbReference>
<name>A0ABS9W470_9PROT</name>
<comment type="caution">
    <text evidence="4">The sequence shown here is derived from an EMBL/GenBank/DDBJ whole genome shotgun (WGS) entry which is preliminary data.</text>
</comment>
<dbReference type="CDD" id="cd00640">
    <property type="entry name" value="Trp-synth-beta_II"/>
    <property type="match status" value="1"/>
</dbReference>
<dbReference type="NCBIfam" id="TIGR01747">
    <property type="entry name" value="diampropi_NH3ly"/>
    <property type="match status" value="1"/>
</dbReference>
<dbReference type="EMBL" id="JALBUU010000004">
    <property type="protein sequence ID" value="MCI0754087.1"/>
    <property type="molecule type" value="Genomic_DNA"/>
</dbReference>
<organism evidence="4 5">
    <name type="scientific">Teichococcus vastitatis</name>
    <dbReference type="NCBI Taxonomy" id="2307076"/>
    <lineage>
        <taxon>Bacteria</taxon>
        <taxon>Pseudomonadati</taxon>
        <taxon>Pseudomonadota</taxon>
        <taxon>Alphaproteobacteria</taxon>
        <taxon>Acetobacterales</taxon>
        <taxon>Roseomonadaceae</taxon>
        <taxon>Roseomonas</taxon>
    </lineage>
</organism>
<dbReference type="PANTHER" id="PTHR42937">
    <property type="match status" value="1"/>
</dbReference>
<evidence type="ECO:0000256" key="1">
    <source>
        <dbReference type="ARBA" id="ARBA00001933"/>
    </source>
</evidence>
<dbReference type="InterPro" id="IPR001926">
    <property type="entry name" value="TrpB-like_PALP"/>
</dbReference>